<reference evidence="3 4" key="1">
    <citation type="submission" date="2019-02" db="EMBL/GenBank/DDBJ databases">
        <title>Genome sequencing of the rare red list fungi Dentipellis fragilis.</title>
        <authorList>
            <person name="Buettner E."/>
            <person name="Kellner H."/>
        </authorList>
    </citation>
    <scope>NUCLEOTIDE SEQUENCE [LARGE SCALE GENOMIC DNA]</scope>
    <source>
        <strain evidence="3 4">DSM 105465</strain>
    </source>
</reference>
<evidence type="ECO:0000313" key="4">
    <source>
        <dbReference type="Proteomes" id="UP000298327"/>
    </source>
</evidence>
<dbReference type="PANTHER" id="PTHR43092">
    <property type="entry name" value="L-CYSTEINE DESULFHYDRASE"/>
    <property type="match status" value="1"/>
</dbReference>
<gene>
    <name evidence="3" type="ORF">EVG20_g1849</name>
</gene>
<dbReference type="InterPro" id="IPR000192">
    <property type="entry name" value="Aminotrans_V_dom"/>
</dbReference>
<sequence>MTASLELAADTQNITYSGTPPPFGHPMHKYFGFDPAYVNLNHGSYGSMPLPVSNACDTLSRKIESNPDKFMRTELAGLLRSARTRVAKFVGAEPDEVVFVPNASHGVNTVLRNFEWHEGDIIIGTTTTYNAVSRTIQYLHDIPPLPTISTFTLNYPTTQEAIIDSYSSHLRTVKATLAAKQKPDGPTLKVVAVLDAIVANPGVLYPWKELTQVCREEGVWSVIDAAHNLGQEPNIDLGKVQPDFFISNCHKWLYAKRGSAILYAPKRNQPILKSPFPTPHAYVSPSDPPGGPEAPNFIDAFGWTGTRDPAPYLSVNSALDFREWLGGEAKIYEYCHKVALDGGKRLAELLGTEVLDKTGEQTLTMVNVEIPLSDAVPYTKDVDVFLQNKLLLEWNTYAAHYKHNGKWWVRCSAQVWNEVSDFEYLAKALNAVCPEVEKKFGKAA</sequence>
<evidence type="ECO:0000256" key="1">
    <source>
        <dbReference type="ARBA" id="ARBA00022898"/>
    </source>
</evidence>
<organism evidence="3 4">
    <name type="scientific">Dentipellis fragilis</name>
    <dbReference type="NCBI Taxonomy" id="205917"/>
    <lineage>
        <taxon>Eukaryota</taxon>
        <taxon>Fungi</taxon>
        <taxon>Dikarya</taxon>
        <taxon>Basidiomycota</taxon>
        <taxon>Agaricomycotina</taxon>
        <taxon>Agaricomycetes</taxon>
        <taxon>Russulales</taxon>
        <taxon>Hericiaceae</taxon>
        <taxon>Dentipellis</taxon>
    </lineage>
</organism>
<protein>
    <recommendedName>
        <fullName evidence="2">Aminotransferase class V domain-containing protein</fullName>
    </recommendedName>
</protein>
<accession>A0A4Y9Z9K8</accession>
<dbReference type="InterPro" id="IPR015422">
    <property type="entry name" value="PyrdxlP-dep_Trfase_small"/>
</dbReference>
<dbReference type="Pfam" id="PF00266">
    <property type="entry name" value="Aminotran_5"/>
    <property type="match status" value="1"/>
</dbReference>
<dbReference type="SUPFAM" id="SSF53383">
    <property type="entry name" value="PLP-dependent transferases"/>
    <property type="match status" value="1"/>
</dbReference>
<comment type="caution">
    <text evidence="3">The sequence shown here is derived from an EMBL/GenBank/DDBJ whole genome shotgun (WGS) entry which is preliminary data.</text>
</comment>
<dbReference type="Gene3D" id="3.40.640.10">
    <property type="entry name" value="Type I PLP-dependent aspartate aminotransferase-like (Major domain)"/>
    <property type="match status" value="1"/>
</dbReference>
<dbReference type="STRING" id="205917.A0A4Y9Z9K8"/>
<name>A0A4Y9Z9K8_9AGAM</name>
<dbReference type="PANTHER" id="PTHR43092:SF2">
    <property type="entry name" value="HERCYNYLCYSTEINE SULFOXIDE LYASE"/>
    <property type="match status" value="1"/>
</dbReference>
<dbReference type="EMBL" id="SEOQ01000064">
    <property type="protein sequence ID" value="TFY71154.1"/>
    <property type="molecule type" value="Genomic_DNA"/>
</dbReference>
<dbReference type="Proteomes" id="UP000298327">
    <property type="component" value="Unassembled WGS sequence"/>
</dbReference>
<dbReference type="Gene3D" id="3.90.1150.10">
    <property type="entry name" value="Aspartate Aminotransferase, domain 1"/>
    <property type="match status" value="1"/>
</dbReference>
<dbReference type="InterPro" id="IPR015421">
    <property type="entry name" value="PyrdxlP-dep_Trfase_major"/>
</dbReference>
<feature type="domain" description="Aminotransferase class V" evidence="2">
    <location>
        <begin position="49"/>
        <end position="373"/>
    </location>
</feature>
<evidence type="ECO:0000313" key="3">
    <source>
        <dbReference type="EMBL" id="TFY71154.1"/>
    </source>
</evidence>
<keyword evidence="4" id="KW-1185">Reference proteome</keyword>
<dbReference type="AlphaFoldDB" id="A0A4Y9Z9K8"/>
<evidence type="ECO:0000259" key="2">
    <source>
        <dbReference type="Pfam" id="PF00266"/>
    </source>
</evidence>
<proteinExistence type="predicted"/>
<dbReference type="OrthoDB" id="5978656at2759"/>
<keyword evidence="1" id="KW-0663">Pyridoxal phosphate</keyword>
<dbReference type="InterPro" id="IPR015424">
    <property type="entry name" value="PyrdxlP-dep_Trfase"/>
</dbReference>